<feature type="signal peptide" evidence="2">
    <location>
        <begin position="1"/>
        <end position="22"/>
    </location>
</feature>
<dbReference type="Ensembl" id="ENSLBET00000035754.1">
    <property type="protein sequence ID" value="ENSLBEP00000034272.1"/>
    <property type="gene ID" value="ENSLBEG00000025790.1"/>
</dbReference>
<evidence type="ECO:0000256" key="2">
    <source>
        <dbReference type="SAM" id="SignalP"/>
    </source>
</evidence>
<evidence type="ECO:0000256" key="1">
    <source>
        <dbReference type="SAM" id="MobiDB-lite"/>
    </source>
</evidence>
<dbReference type="AlphaFoldDB" id="A0A3Q3GKU3"/>
<keyword evidence="2" id="KW-0732">Signal</keyword>
<sequence length="128" mass="14116">QPLLCTSLLALLALLLLPPALSCDSQRPPKEVSDDYMAILQTHLTNTVSKTPIEILSYPAAIASSSLHLKGLILTEPPVGALKRKRKATRQTSEDKKKNKREKKLCKAMEILSNMTECYQMLNALLAS</sequence>
<name>A0A3Q3GKU3_9LABR</name>
<proteinExistence type="predicted"/>
<feature type="chain" id="PRO_5018559123" evidence="2">
    <location>
        <begin position="23"/>
        <end position="128"/>
    </location>
</feature>
<evidence type="ECO:0000313" key="4">
    <source>
        <dbReference type="Proteomes" id="UP000261660"/>
    </source>
</evidence>
<reference evidence="3" key="1">
    <citation type="submission" date="2025-08" db="UniProtKB">
        <authorList>
            <consortium name="Ensembl"/>
        </authorList>
    </citation>
    <scope>IDENTIFICATION</scope>
</reference>
<organism evidence="3 4">
    <name type="scientific">Labrus bergylta</name>
    <name type="common">ballan wrasse</name>
    <dbReference type="NCBI Taxonomy" id="56723"/>
    <lineage>
        <taxon>Eukaryota</taxon>
        <taxon>Metazoa</taxon>
        <taxon>Chordata</taxon>
        <taxon>Craniata</taxon>
        <taxon>Vertebrata</taxon>
        <taxon>Euteleostomi</taxon>
        <taxon>Actinopterygii</taxon>
        <taxon>Neopterygii</taxon>
        <taxon>Teleostei</taxon>
        <taxon>Neoteleostei</taxon>
        <taxon>Acanthomorphata</taxon>
        <taxon>Eupercaria</taxon>
        <taxon>Labriformes</taxon>
        <taxon>Labridae</taxon>
        <taxon>Labrus</taxon>
    </lineage>
</organism>
<protein>
    <submittedName>
        <fullName evidence="3">Uncharacterized protein</fullName>
    </submittedName>
</protein>
<accession>A0A3Q3GKU3</accession>
<dbReference type="Proteomes" id="UP000261660">
    <property type="component" value="Unplaced"/>
</dbReference>
<dbReference type="InParanoid" id="A0A3Q3GKU3"/>
<keyword evidence="4" id="KW-1185">Reference proteome</keyword>
<reference evidence="3" key="2">
    <citation type="submission" date="2025-09" db="UniProtKB">
        <authorList>
            <consortium name="Ensembl"/>
        </authorList>
    </citation>
    <scope>IDENTIFICATION</scope>
</reference>
<evidence type="ECO:0000313" key="3">
    <source>
        <dbReference type="Ensembl" id="ENSLBEP00000034272.1"/>
    </source>
</evidence>
<feature type="region of interest" description="Disordered" evidence="1">
    <location>
        <begin position="81"/>
        <end position="102"/>
    </location>
</feature>